<comment type="caution">
    <text evidence="1">The sequence shown here is derived from an EMBL/GenBank/DDBJ whole genome shotgun (WGS) entry which is preliminary data.</text>
</comment>
<dbReference type="Gene3D" id="3.40.50.720">
    <property type="entry name" value="NAD(P)-binding Rossmann-like Domain"/>
    <property type="match status" value="1"/>
</dbReference>
<dbReference type="GO" id="GO:0009089">
    <property type="term" value="P:lysine biosynthetic process via diaminopimelate"/>
    <property type="evidence" value="ECO:0007669"/>
    <property type="project" value="InterPro"/>
</dbReference>
<name>A0A348WIK2_9RHOB</name>
<reference evidence="1 2" key="1">
    <citation type="journal article" date="2018" name="Nat. Biotechnol.">
        <title>A standardized bacterial taxonomy based on genome phylogeny substantially revises the tree of life.</title>
        <authorList>
            <person name="Parks D.H."/>
            <person name="Chuvochina M."/>
            <person name="Waite D.W."/>
            <person name="Rinke C."/>
            <person name="Skarshewski A."/>
            <person name="Chaumeil P.A."/>
            <person name="Hugenholtz P."/>
        </authorList>
    </citation>
    <scope>NUCLEOTIDE SEQUENCE [LARGE SCALE GENOMIC DNA]</scope>
    <source>
        <strain evidence="1">UBA9169</strain>
    </source>
</reference>
<dbReference type="EMBL" id="DMVW01000202">
    <property type="protein sequence ID" value="HAR54364.1"/>
    <property type="molecule type" value="Genomic_DNA"/>
</dbReference>
<protein>
    <submittedName>
        <fullName evidence="1">4-hydroxy-tetrahydrodipicolinate reductase</fullName>
    </submittedName>
</protein>
<gene>
    <name evidence="1" type="ORF">DCS45_21190</name>
</gene>
<dbReference type="GO" id="GO:0008839">
    <property type="term" value="F:4-hydroxy-tetrahydrodipicolinate reductase"/>
    <property type="evidence" value="ECO:0007669"/>
    <property type="project" value="InterPro"/>
</dbReference>
<dbReference type="InterPro" id="IPR036291">
    <property type="entry name" value="NAD(P)-bd_dom_sf"/>
</dbReference>
<feature type="non-terminal residue" evidence="1">
    <location>
        <position position="1"/>
    </location>
</feature>
<evidence type="ECO:0000313" key="1">
    <source>
        <dbReference type="EMBL" id="HAR54364.1"/>
    </source>
</evidence>
<accession>A0A348WIK2</accession>
<dbReference type="Proteomes" id="UP000264719">
    <property type="component" value="Unassembled WGS sequence"/>
</dbReference>
<sequence>MATDRAIFARGAVKAALWGVGRGPGHFDMMDVIGLK</sequence>
<proteinExistence type="predicted"/>
<organism evidence="1 2">
    <name type="scientific">Roseovarius nubinhibens</name>
    <dbReference type="NCBI Taxonomy" id="314263"/>
    <lineage>
        <taxon>Bacteria</taxon>
        <taxon>Pseudomonadati</taxon>
        <taxon>Pseudomonadota</taxon>
        <taxon>Alphaproteobacteria</taxon>
        <taxon>Rhodobacterales</taxon>
        <taxon>Roseobacteraceae</taxon>
        <taxon>Roseovarius</taxon>
    </lineage>
</organism>
<dbReference type="SUPFAM" id="SSF51735">
    <property type="entry name" value="NAD(P)-binding Rossmann-fold domains"/>
    <property type="match status" value="1"/>
</dbReference>
<dbReference type="AlphaFoldDB" id="A0A348WIK2"/>
<evidence type="ECO:0000313" key="2">
    <source>
        <dbReference type="Proteomes" id="UP000264719"/>
    </source>
</evidence>